<dbReference type="STRING" id="797302.Halru_0031"/>
<dbReference type="AlphaFoldDB" id="L0I582"/>
<dbReference type="Proteomes" id="UP000010846">
    <property type="component" value="Chromosome"/>
</dbReference>
<name>L0I582_HALRX</name>
<dbReference type="HOGENOM" id="CLU_1943811_0_0_2"/>
<accession>L0I582</accession>
<proteinExistence type="predicted"/>
<gene>
    <name evidence="1" type="ordered locus">Halru_0031</name>
</gene>
<reference evidence="1" key="1">
    <citation type="submission" date="2011-09" db="EMBL/GenBank/DDBJ databases">
        <title>Complete sequence of Halovivax ruber XH-70.</title>
        <authorList>
            <consortium name="US DOE Joint Genome Institute"/>
            <person name="Lucas S."/>
            <person name="Han J."/>
            <person name="Lapidus A."/>
            <person name="Cheng J.-F."/>
            <person name="Goodwin L."/>
            <person name="Pitluck S."/>
            <person name="Peters L."/>
            <person name="Mikhailova N."/>
            <person name="Davenport K."/>
            <person name="Detter J.C."/>
            <person name="Han C."/>
            <person name="Tapia R."/>
            <person name="Land M."/>
            <person name="Hauser L."/>
            <person name="Kyrpides N."/>
            <person name="Ivanova N."/>
            <person name="Pagani I."/>
            <person name="Sproer C."/>
            <person name="Anderson I."/>
            <person name="Woyke T."/>
        </authorList>
    </citation>
    <scope>NUCLEOTIDE SEQUENCE</scope>
    <source>
        <strain evidence="1">XH-70</strain>
    </source>
</reference>
<keyword evidence="2" id="KW-1185">Reference proteome</keyword>
<organism evidence="1 2">
    <name type="scientific">Halovivax ruber (strain DSM 18193 / JCM 13892 / XH-70)</name>
    <dbReference type="NCBI Taxonomy" id="797302"/>
    <lineage>
        <taxon>Archaea</taxon>
        <taxon>Methanobacteriati</taxon>
        <taxon>Methanobacteriota</taxon>
        <taxon>Stenosarchaea group</taxon>
        <taxon>Halobacteria</taxon>
        <taxon>Halobacteriales</taxon>
        <taxon>Natrialbaceae</taxon>
        <taxon>Halovivax</taxon>
    </lineage>
</organism>
<evidence type="ECO:0000313" key="2">
    <source>
        <dbReference type="Proteomes" id="UP000010846"/>
    </source>
</evidence>
<dbReference type="GeneID" id="14377502"/>
<evidence type="ECO:0000313" key="1">
    <source>
        <dbReference type="EMBL" id="AGB14685.1"/>
    </source>
</evidence>
<dbReference type="KEGG" id="hru:Halru_0031"/>
<dbReference type="EMBL" id="CP003050">
    <property type="protein sequence ID" value="AGB14685.1"/>
    <property type="molecule type" value="Genomic_DNA"/>
</dbReference>
<protein>
    <submittedName>
        <fullName evidence="1">Uncharacterized protein</fullName>
    </submittedName>
</protein>
<dbReference type="RefSeq" id="WP_015299388.1">
    <property type="nucleotide sequence ID" value="NC_019964.1"/>
</dbReference>
<sequence length="129" mass="14482">MIGRRTILETISVGVVVFCVGCLERILKDDDEETTVLVVSNLSDEDLWFNIAIKGSDGTSLLEDRFFLEEGKGYATEQFEDVARFVEYELSSDESGTTRIPTDLEAPRSWPRKLFADYSPDDGLVVHSP</sequence>